<name>A0A8J2ZT29_9BACI</name>
<feature type="domain" description="Uracil-DNA glycosylase-like" evidence="1">
    <location>
        <begin position="16"/>
        <end position="149"/>
    </location>
</feature>
<dbReference type="Gene3D" id="3.40.470.10">
    <property type="entry name" value="Uracil-DNA glycosylase-like domain"/>
    <property type="match status" value="1"/>
</dbReference>
<dbReference type="CDD" id="cd10032">
    <property type="entry name" value="UDG-F6_HDG"/>
    <property type="match status" value="1"/>
</dbReference>
<evidence type="ECO:0000259" key="1">
    <source>
        <dbReference type="Pfam" id="PF03167"/>
    </source>
</evidence>
<dbReference type="Pfam" id="PF03167">
    <property type="entry name" value="UDG"/>
    <property type="match status" value="1"/>
</dbReference>
<accession>A0A8J2ZT29</accession>
<reference evidence="2" key="2">
    <citation type="submission" date="2020-09" db="EMBL/GenBank/DDBJ databases">
        <authorList>
            <person name="Sun Q."/>
            <person name="Zhou Y."/>
        </authorList>
    </citation>
    <scope>NUCLEOTIDE SEQUENCE</scope>
    <source>
        <strain evidence="2">CGMCC 1.12360</strain>
    </source>
</reference>
<dbReference type="EMBL" id="BMEV01000025">
    <property type="protein sequence ID" value="GGH75895.1"/>
    <property type="molecule type" value="Genomic_DNA"/>
</dbReference>
<gene>
    <name evidence="2" type="ORF">GCM10010978_16210</name>
</gene>
<protein>
    <submittedName>
        <fullName evidence="2">DNA-deoxyinosine glycosylase</fullName>
    </submittedName>
</protein>
<dbReference type="InterPro" id="IPR026353">
    <property type="entry name" value="Hypoxan-DNA_Glyclase"/>
</dbReference>
<sequence>MEKDQKIYSLEPIIGKDARVFILGSMPGKKSLLKKQYYGNDRNHFWKIIFTILGLEIPNEYSNKVELLKEHHIALWDVIYECVREGSLDSKIKDEEPNDISSFLQNHPTIKLIVFNGNKAFEVFKKHIGLNTLSEVDYKKLPSTSPTPGRNVKSLEEKIKEWRIIEKYLYS</sequence>
<proteinExistence type="predicted"/>
<dbReference type="RefSeq" id="WP_229733596.1">
    <property type="nucleotide sequence ID" value="NZ_BMEV01000025.1"/>
</dbReference>
<comment type="caution">
    <text evidence="2">The sequence shown here is derived from an EMBL/GenBank/DDBJ whole genome shotgun (WGS) entry which is preliminary data.</text>
</comment>
<dbReference type="Proteomes" id="UP000602050">
    <property type="component" value="Unassembled WGS sequence"/>
</dbReference>
<evidence type="ECO:0000313" key="2">
    <source>
        <dbReference type="EMBL" id="GGH75895.1"/>
    </source>
</evidence>
<dbReference type="AlphaFoldDB" id="A0A8J2ZT29"/>
<dbReference type="InterPro" id="IPR036895">
    <property type="entry name" value="Uracil-DNA_glycosylase-like_sf"/>
</dbReference>
<dbReference type="NCBIfam" id="TIGR04274">
    <property type="entry name" value="hypoxanDNAglyco"/>
    <property type="match status" value="1"/>
</dbReference>
<dbReference type="InterPro" id="IPR005122">
    <property type="entry name" value="Uracil-DNA_glycosylase-like"/>
</dbReference>
<reference evidence="2" key="1">
    <citation type="journal article" date="2014" name="Int. J. Syst. Evol. Microbiol.">
        <title>Complete genome sequence of Corynebacterium casei LMG S-19264T (=DSM 44701T), isolated from a smear-ripened cheese.</title>
        <authorList>
            <consortium name="US DOE Joint Genome Institute (JGI-PGF)"/>
            <person name="Walter F."/>
            <person name="Albersmeier A."/>
            <person name="Kalinowski J."/>
            <person name="Ruckert C."/>
        </authorList>
    </citation>
    <scope>NUCLEOTIDE SEQUENCE</scope>
    <source>
        <strain evidence="2">CGMCC 1.12360</strain>
    </source>
</reference>
<dbReference type="SUPFAM" id="SSF52141">
    <property type="entry name" value="Uracil-DNA glycosylase-like"/>
    <property type="match status" value="1"/>
</dbReference>
<organism evidence="2 3">
    <name type="scientific">Compostibacillus humi</name>
    <dbReference type="NCBI Taxonomy" id="1245525"/>
    <lineage>
        <taxon>Bacteria</taxon>
        <taxon>Bacillati</taxon>
        <taxon>Bacillota</taxon>
        <taxon>Bacilli</taxon>
        <taxon>Bacillales</taxon>
        <taxon>Bacillaceae</taxon>
        <taxon>Compostibacillus</taxon>
    </lineage>
</organism>
<evidence type="ECO:0000313" key="3">
    <source>
        <dbReference type="Proteomes" id="UP000602050"/>
    </source>
</evidence>
<keyword evidence="3" id="KW-1185">Reference proteome</keyword>